<dbReference type="PANTHER" id="PTHR46481:SF2">
    <property type="entry name" value="BED-TYPE DOMAIN-CONTAINING PROTEIN"/>
    <property type="match status" value="1"/>
</dbReference>
<evidence type="ECO:0000256" key="7">
    <source>
        <dbReference type="ARBA" id="ARBA00023136"/>
    </source>
</evidence>
<keyword evidence="6 8" id="KW-1133">Transmembrane helix</keyword>
<evidence type="ECO:0000256" key="6">
    <source>
        <dbReference type="ARBA" id="ARBA00022989"/>
    </source>
</evidence>
<feature type="transmembrane region" description="Helical" evidence="8">
    <location>
        <begin position="199"/>
        <end position="218"/>
    </location>
</feature>
<evidence type="ECO:0008006" key="11">
    <source>
        <dbReference type="Google" id="ProtNLM"/>
    </source>
</evidence>
<comment type="pathway">
    <text evidence="2">Glycolipid biosynthesis; glycosylphosphatidylinositol-anchor biosynthesis.</text>
</comment>
<dbReference type="Proteomes" id="UP001327560">
    <property type="component" value="Chromosome 8"/>
</dbReference>
<keyword evidence="7 8" id="KW-0472">Membrane</keyword>
<evidence type="ECO:0000256" key="1">
    <source>
        <dbReference type="ARBA" id="ARBA00004141"/>
    </source>
</evidence>
<evidence type="ECO:0000256" key="2">
    <source>
        <dbReference type="ARBA" id="ARBA00004687"/>
    </source>
</evidence>
<keyword evidence="5 8" id="KW-0812">Transmembrane</keyword>
<protein>
    <recommendedName>
        <fullName evidence="11">AC transposase</fullName>
    </recommendedName>
</protein>
<dbReference type="PANTHER" id="PTHR46481">
    <property type="entry name" value="ZINC FINGER BED DOMAIN-CONTAINING PROTEIN 4"/>
    <property type="match status" value="1"/>
</dbReference>
<reference evidence="9 10" key="1">
    <citation type="submission" date="2023-10" db="EMBL/GenBank/DDBJ databases">
        <title>Chromosome-scale genome assembly provides insights into flower coloration mechanisms of Canna indica.</title>
        <authorList>
            <person name="Li C."/>
        </authorList>
    </citation>
    <scope>NUCLEOTIDE SEQUENCE [LARGE SCALE GENOMIC DNA]</scope>
    <source>
        <tissue evidence="9">Flower</tissue>
    </source>
</reference>
<dbReference type="InterPro" id="IPR009450">
    <property type="entry name" value="Plno_GlcNAc_GPI2"/>
</dbReference>
<comment type="similarity">
    <text evidence="3">Belongs to the PIGC family.</text>
</comment>
<accession>A0AAQ3QPK1</accession>
<keyword evidence="4" id="KW-0337">GPI-anchor biosynthesis</keyword>
<dbReference type="GO" id="GO:0016020">
    <property type="term" value="C:membrane"/>
    <property type="evidence" value="ECO:0007669"/>
    <property type="project" value="UniProtKB-SubCell"/>
</dbReference>
<dbReference type="SUPFAM" id="SSF53098">
    <property type="entry name" value="Ribonuclease H-like"/>
    <property type="match status" value="1"/>
</dbReference>
<gene>
    <name evidence="9" type="ORF">Cni_G25604</name>
</gene>
<dbReference type="GO" id="GO:0006506">
    <property type="term" value="P:GPI anchor biosynthetic process"/>
    <property type="evidence" value="ECO:0007669"/>
    <property type="project" value="UniProtKB-KW"/>
</dbReference>
<evidence type="ECO:0000256" key="4">
    <source>
        <dbReference type="ARBA" id="ARBA00022502"/>
    </source>
</evidence>
<name>A0AAQ3QPK1_9LILI</name>
<dbReference type="Pfam" id="PF06432">
    <property type="entry name" value="GPI2"/>
    <property type="match status" value="1"/>
</dbReference>
<evidence type="ECO:0000313" key="9">
    <source>
        <dbReference type="EMBL" id="WOL16816.1"/>
    </source>
</evidence>
<organism evidence="9 10">
    <name type="scientific">Canna indica</name>
    <name type="common">Indian-shot</name>
    <dbReference type="NCBI Taxonomy" id="4628"/>
    <lineage>
        <taxon>Eukaryota</taxon>
        <taxon>Viridiplantae</taxon>
        <taxon>Streptophyta</taxon>
        <taxon>Embryophyta</taxon>
        <taxon>Tracheophyta</taxon>
        <taxon>Spermatophyta</taxon>
        <taxon>Magnoliopsida</taxon>
        <taxon>Liliopsida</taxon>
        <taxon>Zingiberales</taxon>
        <taxon>Cannaceae</taxon>
        <taxon>Canna</taxon>
    </lineage>
</organism>
<evidence type="ECO:0000256" key="5">
    <source>
        <dbReference type="ARBA" id="ARBA00022692"/>
    </source>
</evidence>
<evidence type="ECO:0000313" key="10">
    <source>
        <dbReference type="Proteomes" id="UP001327560"/>
    </source>
</evidence>
<dbReference type="InterPro" id="IPR052035">
    <property type="entry name" value="ZnF_BED_domain_contain"/>
</dbReference>
<evidence type="ECO:0000256" key="3">
    <source>
        <dbReference type="ARBA" id="ARBA00008321"/>
    </source>
</evidence>
<dbReference type="EMBL" id="CP136897">
    <property type="protein sequence ID" value="WOL16816.1"/>
    <property type="molecule type" value="Genomic_DNA"/>
</dbReference>
<keyword evidence="10" id="KW-1185">Reference proteome</keyword>
<dbReference type="AlphaFoldDB" id="A0AAQ3QPK1"/>
<sequence>MSYWNGLTLLNGEYMHMTCCAHILNLIVSDGLKEFDNSVTKIRASCKYVKSSPARLATFKRCAEEENITGKAMLTLDVPTRWNSTYMMLDVAEKFEKTFMRLEFDDLSYMIALDNEGGPPTCGDWSRAHVLGVEPRIEKLVKKFGPSISKLKPHPGLILLVTANQLSMWLLSRYLLNISFFISGLYILAPIYYTLTGSISSDSILALTVSLLIVHLFLHDYSGSTIKSPGTF</sequence>
<evidence type="ECO:0000256" key="8">
    <source>
        <dbReference type="SAM" id="Phobius"/>
    </source>
</evidence>
<proteinExistence type="inferred from homology"/>
<feature type="transmembrane region" description="Helical" evidence="8">
    <location>
        <begin position="174"/>
        <end position="193"/>
    </location>
</feature>
<dbReference type="InterPro" id="IPR012337">
    <property type="entry name" value="RNaseH-like_sf"/>
</dbReference>
<comment type="subcellular location">
    <subcellularLocation>
        <location evidence="1">Membrane</location>
        <topology evidence="1">Multi-pass membrane protein</topology>
    </subcellularLocation>
</comment>